<name>A0A7V8NL38_9BACT</name>
<reference evidence="2" key="1">
    <citation type="submission" date="2020-06" db="EMBL/GenBank/DDBJ databases">
        <title>Legume-microbial interactions unlock mineral nutrients during tropical forest succession.</title>
        <authorList>
            <person name="Epihov D.Z."/>
        </authorList>
    </citation>
    <scope>NUCLEOTIDE SEQUENCE [LARGE SCALE GENOMIC DNA]</scope>
    <source>
        <strain evidence="2">Pan2503</strain>
    </source>
</reference>
<evidence type="ECO:0000313" key="3">
    <source>
        <dbReference type="Proteomes" id="UP000567293"/>
    </source>
</evidence>
<dbReference type="Proteomes" id="UP000567293">
    <property type="component" value="Unassembled WGS sequence"/>
</dbReference>
<evidence type="ECO:0000256" key="1">
    <source>
        <dbReference type="SAM" id="MobiDB-lite"/>
    </source>
</evidence>
<feature type="region of interest" description="Disordered" evidence="1">
    <location>
        <begin position="48"/>
        <end position="73"/>
    </location>
</feature>
<protein>
    <submittedName>
        <fullName evidence="2">Uncharacterized protein</fullName>
    </submittedName>
</protein>
<proteinExistence type="predicted"/>
<dbReference type="AlphaFoldDB" id="A0A7V8NL38"/>
<feature type="non-terminal residue" evidence="2">
    <location>
        <position position="241"/>
    </location>
</feature>
<comment type="caution">
    <text evidence="2">The sequence shown here is derived from an EMBL/GenBank/DDBJ whole genome shotgun (WGS) entry which is preliminary data.</text>
</comment>
<accession>A0A7V8NL38</accession>
<keyword evidence="3" id="KW-1185">Reference proteome</keyword>
<organism evidence="2 3">
    <name type="scientific">Candidatus Acidiferrum panamense</name>
    <dbReference type="NCBI Taxonomy" id="2741543"/>
    <lineage>
        <taxon>Bacteria</taxon>
        <taxon>Pseudomonadati</taxon>
        <taxon>Acidobacteriota</taxon>
        <taxon>Terriglobia</taxon>
        <taxon>Candidatus Acidiferrales</taxon>
        <taxon>Candidatus Acidiferrum</taxon>
    </lineage>
</organism>
<evidence type="ECO:0000313" key="2">
    <source>
        <dbReference type="EMBL" id="MBA0083363.1"/>
    </source>
</evidence>
<dbReference type="EMBL" id="JACDQQ010000004">
    <property type="protein sequence ID" value="MBA0083363.1"/>
    <property type="molecule type" value="Genomic_DNA"/>
</dbReference>
<feature type="region of interest" description="Disordered" evidence="1">
    <location>
        <begin position="1"/>
        <end position="29"/>
    </location>
</feature>
<gene>
    <name evidence="2" type="ORF">HRJ53_00035</name>
</gene>
<sequence>MTDDDFYSAWFQKYPQRDPGKPVPTPEEAAAAPEILLKNPMDVRINQLNPVPSGYNPFAPGHKGPAAPASQAPLTPLNQLTASLGQPDGAPTPTPAVGPKPPADLTQTNFNSFLGQILAAANANPTGNLDAFKPEHQALILRQTANKEDDVLYQLEEELRTTRRKRAEAEMKALQPLWDKQDRQLAAMQGDMAAARAALPEWKPAPTISPTDVQAFMMGALGVALIGGLAGKASWLQVTAS</sequence>